<reference evidence="2" key="2">
    <citation type="submission" date="2020-09" db="EMBL/GenBank/DDBJ databases">
        <authorList>
            <person name="Sun Q."/>
            <person name="Zhou Y."/>
        </authorList>
    </citation>
    <scope>NUCLEOTIDE SEQUENCE</scope>
    <source>
        <strain evidence="2">CGMCC 1.15966</strain>
    </source>
</reference>
<evidence type="ECO:0000259" key="1">
    <source>
        <dbReference type="Pfam" id="PF00593"/>
    </source>
</evidence>
<keyword evidence="3" id="KW-1185">Reference proteome</keyword>
<dbReference type="SUPFAM" id="SSF56935">
    <property type="entry name" value="Porins"/>
    <property type="match status" value="1"/>
</dbReference>
<name>A0A8H9FZ35_9SPHI</name>
<comment type="caution">
    <text evidence="2">The sequence shown here is derived from an EMBL/GenBank/DDBJ whole genome shotgun (WGS) entry which is preliminary data.</text>
</comment>
<organism evidence="2 3">
    <name type="scientific">Sphingobacterium cellulitidis</name>
    <dbReference type="NCBI Taxonomy" id="1768011"/>
    <lineage>
        <taxon>Bacteria</taxon>
        <taxon>Pseudomonadati</taxon>
        <taxon>Bacteroidota</taxon>
        <taxon>Sphingobacteriia</taxon>
        <taxon>Sphingobacteriales</taxon>
        <taxon>Sphingobacteriaceae</taxon>
        <taxon>Sphingobacterium</taxon>
    </lineage>
</organism>
<dbReference type="InterPro" id="IPR000531">
    <property type="entry name" value="Beta-barrel_TonB"/>
</dbReference>
<proteinExistence type="predicted"/>
<accession>A0A8H9FZ35</accession>
<reference evidence="2" key="1">
    <citation type="journal article" date="2014" name="Int. J. Syst. Evol. Microbiol.">
        <title>Complete genome sequence of Corynebacterium casei LMG S-19264T (=DSM 44701T), isolated from a smear-ripened cheese.</title>
        <authorList>
            <consortium name="US DOE Joint Genome Institute (JGI-PGF)"/>
            <person name="Walter F."/>
            <person name="Albersmeier A."/>
            <person name="Kalinowski J."/>
            <person name="Ruckert C."/>
        </authorList>
    </citation>
    <scope>NUCLEOTIDE SEQUENCE</scope>
    <source>
        <strain evidence="2">CGMCC 1.15966</strain>
    </source>
</reference>
<dbReference type="Proteomes" id="UP000614460">
    <property type="component" value="Unassembled WGS sequence"/>
</dbReference>
<evidence type="ECO:0000313" key="2">
    <source>
        <dbReference type="EMBL" id="GGE11213.1"/>
    </source>
</evidence>
<dbReference type="EMBL" id="BMKM01000001">
    <property type="protein sequence ID" value="GGE11213.1"/>
    <property type="molecule type" value="Genomic_DNA"/>
</dbReference>
<dbReference type="InterPro" id="IPR023996">
    <property type="entry name" value="TonB-dep_OMP_SusC/RagA"/>
</dbReference>
<dbReference type="Pfam" id="PF00593">
    <property type="entry name" value="TonB_dep_Rec_b-barrel"/>
    <property type="match status" value="1"/>
</dbReference>
<dbReference type="NCBIfam" id="TIGR04056">
    <property type="entry name" value="OMP_RagA_SusC"/>
    <property type="match status" value="1"/>
</dbReference>
<dbReference type="AlphaFoldDB" id="A0A8H9FZ35"/>
<feature type="domain" description="TonB-dependent receptor-like beta-barrel" evidence="1">
    <location>
        <begin position="57"/>
        <end position="440"/>
    </location>
</feature>
<evidence type="ECO:0000313" key="3">
    <source>
        <dbReference type="Proteomes" id="UP000614460"/>
    </source>
</evidence>
<gene>
    <name evidence="2" type="ORF">GCM10011516_06230</name>
</gene>
<protein>
    <recommendedName>
        <fullName evidence="1">TonB-dependent receptor-like beta-barrel domain-containing protein</fullName>
    </recommendedName>
</protein>
<sequence length="737" mass="83495">MTFSGGAQVNNKPLNYYLSADYTKENGLNKLASDYWQRKGIRSRFSFVPLNWLRVDNNMNIYQTNRDMPNASLTDIYYLTPTDVIKNPDGTWGNNAAGRLAARMVDGGKRNENMFGFQNIFNAVGTFLNGDLTVTADASFKREYWRYPEHSNKYKIGYGPNDVREEGGNGYVQDRRGEVVNDVFNLYANYNKKIGKHALSGTLGINQEEYIYSTTTAYRDKLISSTLPYLALTYGEQRINAAYSSYATQSAFGRINYTFDDKYILEATGRYDGSSRFPKGSRWGFFPSISGAWIVSNEAFFEEFKPTFSNLKFRASYGSLGNQSVGDFSYIQTMGTGLSGYLINGTQQQVINGAPPLTIDPNTYTWENVSTLNFGTDIGLFNDKFFTSFDYYIRETSGMLTRGQELPGVLGTNVPRQNSADLKTKGWELTVNYKDQFNIAAKPFRFDAKVVLSDSRAHITKFQNDQRLLSDYFEGYEFGALYGLVGNGFFKSQAEIDALDQSAIVPWGALSIVNGWPKFEDLDGNGKIELGLTEKDMKDRKVIGNTSDRLRIGFNLSMDWNGFDGSVFLQGVLKRDFYPGHYLFWGPYQQPYANIYPWHLDFYRETSDSPEQRAKHSDSYIAAGLADENHDSSYPVLQSWLADANDGKGLAIPNTQYLLNGAYVRIKNISLGYSLPNHIIERWKLGRVRFFVTGENIFEFSKVKKYVDPEAINNNTDNSAWAYPFQRKIAAGINLDF</sequence>